<dbReference type="PROSITE" id="PS00514">
    <property type="entry name" value="FIBRINOGEN_C_1"/>
    <property type="match status" value="1"/>
</dbReference>
<dbReference type="Pfam" id="PF00024">
    <property type="entry name" value="PAN_1"/>
    <property type="match status" value="1"/>
</dbReference>
<dbReference type="InterPro" id="IPR050373">
    <property type="entry name" value="Fibrinogen_C-term_domain"/>
</dbReference>
<feature type="domain" description="Apple" evidence="3">
    <location>
        <begin position="30"/>
        <end position="107"/>
    </location>
</feature>
<accession>A0A6J8A8X5</accession>
<dbReference type="InterPro" id="IPR002181">
    <property type="entry name" value="Fibrinogen_a/b/g_C_dom"/>
</dbReference>
<dbReference type="PROSITE" id="PS50948">
    <property type="entry name" value="PAN"/>
    <property type="match status" value="1"/>
</dbReference>
<reference evidence="5 6" key="1">
    <citation type="submission" date="2020-06" db="EMBL/GenBank/DDBJ databases">
        <authorList>
            <person name="Li R."/>
            <person name="Bekaert M."/>
        </authorList>
    </citation>
    <scope>NUCLEOTIDE SEQUENCE [LARGE SCALE GENOMIC DNA]</scope>
    <source>
        <strain evidence="6">wild</strain>
    </source>
</reference>
<proteinExistence type="predicted"/>
<dbReference type="InterPro" id="IPR020837">
    <property type="entry name" value="Fibrinogen_CS"/>
</dbReference>
<name>A0A6J8A8X5_MYTCO</name>
<dbReference type="SUPFAM" id="SSF56496">
    <property type="entry name" value="Fibrinogen C-terminal domain-like"/>
    <property type="match status" value="1"/>
</dbReference>
<evidence type="ECO:0000313" key="5">
    <source>
        <dbReference type="EMBL" id="CAC5363789.1"/>
    </source>
</evidence>
<dbReference type="SMART" id="SM00186">
    <property type="entry name" value="FBG"/>
    <property type="match status" value="1"/>
</dbReference>
<dbReference type="PANTHER" id="PTHR19143">
    <property type="entry name" value="FIBRINOGEN/TENASCIN/ANGIOPOEITIN"/>
    <property type="match status" value="1"/>
</dbReference>
<dbReference type="GO" id="GO:0005615">
    <property type="term" value="C:extracellular space"/>
    <property type="evidence" value="ECO:0007669"/>
    <property type="project" value="TreeGrafter"/>
</dbReference>
<dbReference type="InterPro" id="IPR014716">
    <property type="entry name" value="Fibrinogen_a/b/g_C_1"/>
</dbReference>
<dbReference type="PROSITE" id="PS51406">
    <property type="entry name" value="FIBRINOGEN_C_2"/>
    <property type="match status" value="1"/>
</dbReference>
<protein>
    <recommendedName>
        <fullName evidence="7">Fibrinogen C-terminal domain-containing protein</fullName>
    </recommendedName>
</protein>
<gene>
    <name evidence="5" type="ORF">MCOR_5085</name>
</gene>
<keyword evidence="1" id="KW-1015">Disulfide bond</keyword>
<evidence type="ECO:0000313" key="6">
    <source>
        <dbReference type="Proteomes" id="UP000507470"/>
    </source>
</evidence>
<dbReference type="EMBL" id="CACVKT020000908">
    <property type="protein sequence ID" value="CAC5363789.1"/>
    <property type="molecule type" value="Genomic_DNA"/>
</dbReference>
<dbReference type="OrthoDB" id="6345539at2759"/>
<dbReference type="Gene3D" id="3.90.215.10">
    <property type="entry name" value="Gamma Fibrinogen, chain A, domain 1"/>
    <property type="match status" value="1"/>
</dbReference>
<keyword evidence="2" id="KW-0732">Signal</keyword>
<feature type="signal peptide" evidence="2">
    <location>
        <begin position="1"/>
        <end position="26"/>
    </location>
</feature>
<keyword evidence="6" id="KW-1185">Reference proteome</keyword>
<dbReference type="Proteomes" id="UP000507470">
    <property type="component" value="Unassembled WGS sequence"/>
</dbReference>
<feature type="chain" id="PRO_5026734721" description="Fibrinogen C-terminal domain-containing protein" evidence="2">
    <location>
        <begin position="27"/>
        <end position="322"/>
    </location>
</feature>
<dbReference type="InterPro" id="IPR036056">
    <property type="entry name" value="Fibrinogen-like_C"/>
</dbReference>
<sequence>MIINDKLMKRYFLIFTFVVFVQKIETLDFCEETFSYFTDYKITNNDSILINAVRSTQACGSVCLTTSDCCAVSYINNSRECYLDTSGSCNLPKVPFEGSMVMIRQTVLPKDCEDVSDGNGTYRINPSYCSGPFNDFNVYCEVGSDNQYWTVFQRRVDGLTDFYRTWLEYENGFGDLTNEFWLGNEKIHMLTSNNNYTLRIELENFANEKRYAEYQTFKISDAQSEFQLSVNGYSGNAGDSLDYHNGIVFSTKDRDNSPSSKACAVRFHGAWWYNSCHQSNLNGNYLSGSHISFGDGIEWLTWTGHYYSLKSSKMMIRRQNGN</sequence>
<dbReference type="CDD" id="cd00087">
    <property type="entry name" value="FReD"/>
    <property type="match status" value="1"/>
</dbReference>
<evidence type="ECO:0008006" key="7">
    <source>
        <dbReference type="Google" id="ProtNLM"/>
    </source>
</evidence>
<dbReference type="AlphaFoldDB" id="A0A6J8A8X5"/>
<evidence type="ECO:0000259" key="4">
    <source>
        <dbReference type="PROSITE" id="PS51406"/>
    </source>
</evidence>
<evidence type="ECO:0000259" key="3">
    <source>
        <dbReference type="PROSITE" id="PS50948"/>
    </source>
</evidence>
<evidence type="ECO:0000256" key="2">
    <source>
        <dbReference type="SAM" id="SignalP"/>
    </source>
</evidence>
<organism evidence="5 6">
    <name type="scientific">Mytilus coruscus</name>
    <name type="common">Sea mussel</name>
    <dbReference type="NCBI Taxonomy" id="42192"/>
    <lineage>
        <taxon>Eukaryota</taxon>
        <taxon>Metazoa</taxon>
        <taxon>Spiralia</taxon>
        <taxon>Lophotrochozoa</taxon>
        <taxon>Mollusca</taxon>
        <taxon>Bivalvia</taxon>
        <taxon>Autobranchia</taxon>
        <taxon>Pteriomorphia</taxon>
        <taxon>Mytilida</taxon>
        <taxon>Mytiloidea</taxon>
        <taxon>Mytilidae</taxon>
        <taxon>Mytilinae</taxon>
        <taxon>Mytilus</taxon>
    </lineage>
</organism>
<dbReference type="Pfam" id="PF00147">
    <property type="entry name" value="Fibrinogen_C"/>
    <property type="match status" value="1"/>
</dbReference>
<feature type="domain" description="Fibrinogen C-terminal" evidence="4">
    <location>
        <begin position="103"/>
        <end position="320"/>
    </location>
</feature>
<evidence type="ECO:0000256" key="1">
    <source>
        <dbReference type="ARBA" id="ARBA00023157"/>
    </source>
</evidence>
<dbReference type="FunFam" id="3.90.215.10:FF:000001">
    <property type="entry name" value="Tenascin isoform 1"/>
    <property type="match status" value="1"/>
</dbReference>
<dbReference type="InterPro" id="IPR003609">
    <property type="entry name" value="Pan_app"/>
</dbReference>